<reference evidence="1 2" key="1">
    <citation type="submission" date="2016-11" db="EMBL/GenBank/DDBJ databases">
        <authorList>
            <person name="Jaros S."/>
            <person name="Januszkiewicz K."/>
            <person name="Wedrychowicz H."/>
        </authorList>
    </citation>
    <scope>NUCLEOTIDE SEQUENCE [LARGE SCALE GENOMIC DNA]</scope>
    <source>
        <strain evidence="1 2">DSM 18772</strain>
    </source>
</reference>
<dbReference type="EMBL" id="FQYR01000007">
    <property type="protein sequence ID" value="SHK27704.1"/>
    <property type="molecule type" value="Genomic_DNA"/>
</dbReference>
<organism evidence="1 2">
    <name type="scientific">Rubritalea squalenifaciens DSM 18772</name>
    <dbReference type="NCBI Taxonomy" id="1123071"/>
    <lineage>
        <taxon>Bacteria</taxon>
        <taxon>Pseudomonadati</taxon>
        <taxon>Verrucomicrobiota</taxon>
        <taxon>Verrucomicrobiia</taxon>
        <taxon>Verrucomicrobiales</taxon>
        <taxon>Rubritaleaceae</taxon>
        <taxon>Rubritalea</taxon>
    </lineage>
</organism>
<accession>A0A1M6R5H1</accession>
<evidence type="ECO:0000313" key="1">
    <source>
        <dbReference type="EMBL" id="SHK27704.1"/>
    </source>
</evidence>
<evidence type="ECO:0000313" key="2">
    <source>
        <dbReference type="Proteomes" id="UP000184510"/>
    </source>
</evidence>
<dbReference type="AlphaFoldDB" id="A0A1M6R5H1"/>
<dbReference type="InParanoid" id="A0A1M6R5H1"/>
<name>A0A1M6R5H1_9BACT</name>
<proteinExistence type="predicted"/>
<sequence>MWLSKVTTNMGVAKKYRRKITVGGRKFLWHVTEDLDDFPTTVDGNLHALNIISQDKKFIVRFHLHQGISEQRHLTVIGAEFGDSLETGCWRRFLCPDWCPDGVITPSIVRSVIEWSLDTAPRTKAELDPLL</sequence>
<dbReference type="Proteomes" id="UP000184510">
    <property type="component" value="Unassembled WGS sequence"/>
</dbReference>
<protein>
    <submittedName>
        <fullName evidence="1">Uncharacterized protein</fullName>
    </submittedName>
</protein>
<gene>
    <name evidence="1" type="ORF">SAMN02745181_3551</name>
</gene>
<keyword evidence="2" id="KW-1185">Reference proteome</keyword>